<keyword evidence="1" id="KW-1133">Transmembrane helix</keyword>
<dbReference type="Proteomes" id="UP000608420">
    <property type="component" value="Unassembled WGS sequence"/>
</dbReference>
<sequence length="321" mass="37185">MFNSEQLTKQFKARAEEIQPSSGHEDSIRKLYEADQKRRRRSMPVKPVLFKIVLALALFAVISGFSRYIWFQNSDHRTSLQYVQMNTRVDNEELSTKIHRELKEVIAQLKVGESAIVYLPELAKLYTMDKQQALVVVSNPSVVTDFPKWETILAQNMAKYKLPSGRSTGLHFVAGKEDPPFGGFLPVEGSKLLPKLERESEKMKGRAVWRKEGDQPANLPRIYTTIYHNERQDEIYVSMQLIDQKTDFKISTSHLQKEEIDINGARAHYFNTQPFFFSDSNRVQEIQWLETFENYTLVYSVGSTSPTLTKEELLRIARELK</sequence>
<reference evidence="4" key="1">
    <citation type="journal article" date="2019" name="Int. J. Syst. Evol. Microbiol.">
        <title>The Global Catalogue of Microorganisms (GCM) 10K type strain sequencing project: providing services to taxonomists for standard genome sequencing and annotation.</title>
        <authorList>
            <consortium name="The Broad Institute Genomics Platform"/>
            <consortium name="The Broad Institute Genome Sequencing Center for Infectious Disease"/>
            <person name="Wu L."/>
            <person name="Ma J."/>
        </authorList>
    </citation>
    <scope>NUCLEOTIDE SEQUENCE [LARGE SCALE GENOMIC DNA]</scope>
    <source>
        <strain evidence="4">CGMCC 1.15420</strain>
    </source>
</reference>
<feature type="transmembrane region" description="Helical" evidence="1">
    <location>
        <begin position="48"/>
        <end position="70"/>
    </location>
</feature>
<keyword evidence="1" id="KW-0472">Membrane</keyword>
<evidence type="ECO:0000259" key="2">
    <source>
        <dbReference type="Pfam" id="PF14285"/>
    </source>
</evidence>
<name>A0ABQ1VY12_9BACL</name>
<proteinExistence type="predicted"/>
<dbReference type="EMBL" id="BMIW01000016">
    <property type="protein sequence ID" value="GGG01738.1"/>
    <property type="molecule type" value="Genomic_DNA"/>
</dbReference>
<gene>
    <name evidence="3" type="ORF">GCM10010913_24280</name>
</gene>
<dbReference type="InterPro" id="IPR025377">
    <property type="entry name" value="DUF4367"/>
</dbReference>
<dbReference type="Pfam" id="PF14285">
    <property type="entry name" value="DUF4367"/>
    <property type="match status" value="1"/>
</dbReference>
<feature type="domain" description="DUF4367" evidence="2">
    <location>
        <begin position="223"/>
        <end position="318"/>
    </location>
</feature>
<keyword evidence="4" id="KW-1185">Reference proteome</keyword>
<keyword evidence="1" id="KW-0812">Transmembrane</keyword>
<dbReference type="RefSeq" id="WP_120461876.1">
    <property type="nucleotide sequence ID" value="NZ_BMIW01000016.1"/>
</dbReference>
<comment type="caution">
    <text evidence="3">The sequence shown here is derived from an EMBL/GenBank/DDBJ whole genome shotgun (WGS) entry which is preliminary data.</text>
</comment>
<evidence type="ECO:0000256" key="1">
    <source>
        <dbReference type="SAM" id="Phobius"/>
    </source>
</evidence>
<protein>
    <recommendedName>
        <fullName evidence="2">DUF4367 domain-containing protein</fullName>
    </recommendedName>
</protein>
<evidence type="ECO:0000313" key="4">
    <source>
        <dbReference type="Proteomes" id="UP000608420"/>
    </source>
</evidence>
<evidence type="ECO:0000313" key="3">
    <source>
        <dbReference type="EMBL" id="GGG01738.1"/>
    </source>
</evidence>
<accession>A0ABQ1VY12</accession>
<organism evidence="3 4">
    <name type="scientific">Paenibacillus aceti</name>
    <dbReference type="NCBI Taxonomy" id="1820010"/>
    <lineage>
        <taxon>Bacteria</taxon>
        <taxon>Bacillati</taxon>
        <taxon>Bacillota</taxon>
        <taxon>Bacilli</taxon>
        <taxon>Bacillales</taxon>
        <taxon>Paenibacillaceae</taxon>
        <taxon>Paenibacillus</taxon>
    </lineage>
</organism>